<keyword evidence="2" id="KW-0472">Membrane</keyword>
<name>A0AAF3ENZ6_9BILA</name>
<evidence type="ECO:0000313" key="4">
    <source>
        <dbReference type="WBParaSite" id="MBELARI_LOCUS15704"/>
    </source>
</evidence>
<sequence length="109" mass="12027">MSESAGNNRLADNGWIDPDVQQNPSSTGLGNELFSEQRIIALVAIIAPVFLPFILSFVMIFLWYKCVVKRIDKQKKAKAAASNKLQSHNRSSDLLAESQEVQLGDAHGK</sequence>
<keyword evidence="2" id="KW-1133">Transmembrane helix</keyword>
<dbReference type="Proteomes" id="UP000887575">
    <property type="component" value="Unassembled WGS sequence"/>
</dbReference>
<feature type="region of interest" description="Disordered" evidence="1">
    <location>
        <begin position="1"/>
        <end position="23"/>
    </location>
</feature>
<accession>A0AAF3ENZ6</accession>
<protein>
    <submittedName>
        <fullName evidence="4">Uncharacterized protein</fullName>
    </submittedName>
</protein>
<dbReference type="AlphaFoldDB" id="A0AAF3ENZ6"/>
<proteinExistence type="predicted"/>
<keyword evidence="2" id="KW-0812">Transmembrane</keyword>
<feature type="region of interest" description="Disordered" evidence="1">
    <location>
        <begin position="79"/>
        <end position="109"/>
    </location>
</feature>
<keyword evidence="3" id="KW-1185">Reference proteome</keyword>
<dbReference type="WBParaSite" id="MBELARI_LOCUS15704">
    <property type="protein sequence ID" value="MBELARI_LOCUS15704"/>
    <property type="gene ID" value="MBELARI_LOCUS15704"/>
</dbReference>
<reference evidence="4" key="1">
    <citation type="submission" date="2024-02" db="UniProtKB">
        <authorList>
            <consortium name="WormBaseParasite"/>
        </authorList>
    </citation>
    <scope>IDENTIFICATION</scope>
</reference>
<evidence type="ECO:0000256" key="2">
    <source>
        <dbReference type="SAM" id="Phobius"/>
    </source>
</evidence>
<evidence type="ECO:0000313" key="3">
    <source>
        <dbReference type="Proteomes" id="UP000887575"/>
    </source>
</evidence>
<evidence type="ECO:0000256" key="1">
    <source>
        <dbReference type="SAM" id="MobiDB-lite"/>
    </source>
</evidence>
<organism evidence="3 4">
    <name type="scientific">Mesorhabditis belari</name>
    <dbReference type="NCBI Taxonomy" id="2138241"/>
    <lineage>
        <taxon>Eukaryota</taxon>
        <taxon>Metazoa</taxon>
        <taxon>Ecdysozoa</taxon>
        <taxon>Nematoda</taxon>
        <taxon>Chromadorea</taxon>
        <taxon>Rhabditida</taxon>
        <taxon>Rhabditina</taxon>
        <taxon>Rhabditomorpha</taxon>
        <taxon>Rhabditoidea</taxon>
        <taxon>Rhabditidae</taxon>
        <taxon>Mesorhabditinae</taxon>
        <taxon>Mesorhabditis</taxon>
    </lineage>
</organism>
<feature type="transmembrane region" description="Helical" evidence="2">
    <location>
        <begin position="39"/>
        <end position="64"/>
    </location>
</feature>